<feature type="region of interest" description="Disordered" evidence="1">
    <location>
        <begin position="81"/>
        <end position="101"/>
    </location>
</feature>
<name>A0AAN8T5G5_SOLBU</name>
<evidence type="ECO:0000313" key="2">
    <source>
        <dbReference type="EMBL" id="KAK6781754.1"/>
    </source>
</evidence>
<gene>
    <name evidence="2" type="ORF">RDI58_019550</name>
</gene>
<dbReference type="AlphaFoldDB" id="A0AAN8T5G5"/>
<protein>
    <submittedName>
        <fullName evidence="2">Uncharacterized protein</fullName>
    </submittedName>
</protein>
<dbReference type="Proteomes" id="UP001371456">
    <property type="component" value="Unassembled WGS sequence"/>
</dbReference>
<proteinExistence type="predicted"/>
<keyword evidence="3" id="KW-1185">Reference proteome</keyword>
<sequence>MDGDLSWDYDSFINKLTQGMEHTKQIRTYLSSVASTSEAIPELLLQKILSSYEQSLLILKWSGSPVQSVPAAPAIESMVYGDVNPRSDDNKRSSRRSSEAHTYFKKKKITLF</sequence>
<evidence type="ECO:0000313" key="3">
    <source>
        <dbReference type="Proteomes" id="UP001371456"/>
    </source>
</evidence>
<comment type="caution">
    <text evidence="2">The sequence shown here is derived from an EMBL/GenBank/DDBJ whole genome shotgun (WGS) entry which is preliminary data.</text>
</comment>
<reference evidence="2 3" key="1">
    <citation type="submission" date="2024-02" db="EMBL/GenBank/DDBJ databases">
        <title>de novo genome assembly of Solanum bulbocastanum strain 11H21.</title>
        <authorList>
            <person name="Hosaka A.J."/>
        </authorList>
    </citation>
    <scope>NUCLEOTIDE SEQUENCE [LARGE SCALE GENOMIC DNA]</scope>
    <source>
        <tissue evidence="2">Young leaves</tissue>
    </source>
</reference>
<feature type="compositionally biased region" description="Basic and acidic residues" evidence="1">
    <location>
        <begin position="85"/>
        <end position="99"/>
    </location>
</feature>
<accession>A0AAN8T5G5</accession>
<dbReference type="EMBL" id="JBANQN010000008">
    <property type="protein sequence ID" value="KAK6781754.1"/>
    <property type="molecule type" value="Genomic_DNA"/>
</dbReference>
<evidence type="ECO:0000256" key="1">
    <source>
        <dbReference type="SAM" id="MobiDB-lite"/>
    </source>
</evidence>
<organism evidence="2 3">
    <name type="scientific">Solanum bulbocastanum</name>
    <name type="common">Wild potato</name>
    <dbReference type="NCBI Taxonomy" id="147425"/>
    <lineage>
        <taxon>Eukaryota</taxon>
        <taxon>Viridiplantae</taxon>
        <taxon>Streptophyta</taxon>
        <taxon>Embryophyta</taxon>
        <taxon>Tracheophyta</taxon>
        <taxon>Spermatophyta</taxon>
        <taxon>Magnoliopsida</taxon>
        <taxon>eudicotyledons</taxon>
        <taxon>Gunneridae</taxon>
        <taxon>Pentapetalae</taxon>
        <taxon>asterids</taxon>
        <taxon>lamiids</taxon>
        <taxon>Solanales</taxon>
        <taxon>Solanaceae</taxon>
        <taxon>Solanoideae</taxon>
        <taxon>Solaneae</taxon>
        <taxon>Solanum</taxon>
    </lineage>
</organism>